<reference evidence="4 5" key="1">
    <citation type="journal article" date="2016" name="Sci. Rep.">
        <title>Penicillium arizonense, a new, genome sequenced fungal species, reveals a high chemical diversity in secreted metabolites.</title>
        <authorList>
            <person name="Grijseels S."/>
            <person name="Nielsen J.C."/>
            <person name="Randelovic M."/>
            <person name="Nielsen J."/>
            <person name="Nielsen K.F."/>
            <person name="Workman M."/>
            <person name="Frisvad J.C."/>
        </authorList>
    </citation>
    <scope>NUCLEOTIDE SEQUENCE [LARGE SCALE GENOMIC DNA]</scope>
    <source>
        <strain evidence="4 5">CBS 141311</strain>
    </source>
</reference>
<feature type="compositionally biased region" description="Acidic residues" evidence="2">
    <location>
        <begin position="607"/>
        <end position="643"/>
    </location>
</feature>
<dbReference type="GO" id="GO:0005829">
    <property type="term" value="C:cytosol"/>
    <property type="evidence" value="ECO:0007669"/>
    <property type="project" value="TreeGrafter"/>
</dbReference>
<name>A0A1F5LA46_PENAI</name>
<dbReference type="Proteomes" id="UP000177622">
    <property type="component" value="Unassembled WGS sequence"/>
</dbReference>
<keyword evidence="5" id="KW-1185">Reference proteome</keyword>
<evidence type="ECO:0000313" key="4">
    <source>
        <dbReference type="EMBL" id="OGE50108.1"/>
    </source>
</evidence>
<comment type="caution">
    <text evidence="4">The sequence shown here is derived from an EMBL/GenBank/DDBJ whole genome shotgun (WGS) entry which is preliminary data.</text>
</comment>
<proteinExistence type="inferred from homology"/>
<dbReference type="OrthoDB" id="10258062at2759"/>
<dbReference type="AlphaFoldDB" id="A0A1F5LA46"/>
<dbReference type="GO" id="GO:0051879">
    <property type="term" value="F:Hsp90 protein binding"/>
    <property type="evidence" value="ECO:0007669"/>
    <property type="project" value="TreeGrafter"/>
</dbReference>
<dbReference type="STRING" id="1835702.A0A1F5LA46"/>
<dbReference type="InterPro" id="IPR038528">
    <property type="entry name" value="TEL2_C_sf"/>
</dbReference>
<feature type="domain" description="Telomere length regulation protein conserved" evidence="3">
    <location>
        <begin position="654"/>
        <end position="765"/>
    </location>
</feature>
<evidence type="ECO:0000313" key="5">
    <source>
        <dbReference type="Proteomes" id="UP000177622"/>
    </source>
</evidence>
<evidence type="ECO:0000259" key="3">
    <source>
        <dbReference type="Pfam" id="PF10193"/>
    </source>
</evidence>
<dbReference type="Pfam" id="PF10193">
    <property type="entry name" value="Telomere_reg-2"/>
    <property type="match status" value="1"/>
</dbReference>
<feature type="region of interest" description="Disordered" evidence="2">
    <location>
        <begin position="1"/>
        <end position="21"/>
    </location>
</feature>
<dbReference type="InterPro" id="IPR051970">
    <property type="entry name" value="TEL2_Regulation"/>
</dbReference>
<evidence type="ECO:0000256" key="1">
    <source>
        <dbReference type="ARBA" id="ARBA00006133"/>
    </source>
</evidence>
<sequence length="1054" mass="115228">MQVTHNKLAASDNAGGQEDRLASRAPPAYWNLHLHPSSPQAFFSKMDDLLTAVKSVRRDPEFSLTPVTTVQSEDVSSKHNFDLDNLSARHIIDLLKSNPDHDQVFAALTVLDPFSKSKATKDFDLRIASPVTAQILQVLVSTTIPDHWRLLDTKDSKGKDAKARAALLRCLSNITGLGALVAQVRHLINIARASAQEAQGSSTPLVIKDLLAVLAALLEPKEFLLRLSTDISAVSGNKVRQQITWRELVSLVAASKILSTAAEALTVVDESSSLSSISWVGTGSQYASWLGRNISHMTLKLAPDNESDWASVALLTGRALSLGYTDQLIKEIYSGLLFEQCSPQSFGLLLDHLKQAEQLSLLEAIFRDVQRKHFSDDLSGSMGQSATSLETIKGVAALCSLLISNRPDLQSHVIEWLSKSQGGSISTLGLRRALLASFSSHADTLKQLVLRSLGEFGDKFSIKHIPIVVQNAIAQVILLAVGHLHRLDPARVVEIGRSGAYLNAVSNRLAASSNRARLLGMIVGTGISELIEEPGKVLKFDLEEMQSEEVKLYLNLSKTKDESGSLESIKSLQEAIPAKSEPTRPRPAPKPKAPSSRPQTSKIVAIEEIEDSDEAENGDEDEDEDLIPYEKPDDDAYDSDDDPTLIQRNKPTAPVYIRDLITGLRDTEHIERHHLAITTAPSLIRRKIGFGTELEEHILELALTMVGLQNDNNHPQFHESRLQSMIALIVSQPLKMGRWFTAIYFDGDISQVQRSAVLTALGLSAREIAGNGEDDAKALNLPSTGDTSFPSKRLPPALEALYLGQNDSPIATLTREMSRASLEPLAANAADAMTGPNALKVRTFSSRMEVEKKRQQRDAKRQNATVKDLHKVLAEGFFFPMQGRFEMMMLQFSSSSSPSYNPFFIPHLLTLFLQTLSLILSTTGPHTPFLPGLTHETLSLLLSLHTAAASNEPTVTAALLSLFLAIVDLNIASGSNGEERLVTQYASQVIELREWASQVFDRTPASSARAGPTSAVTDPQEQVRTLSAGVMVRLGEVIERYQGRLMGVHSGFNY</sequence>
<protein>
    <recommendedName>
        <fullName evidence="3">Telomere length regulation protein conserved domain-containing protein</fullName>
    </recommendedName>
</protein>
<dbReference type="EMBL" id="LXJU01000018">
    <property type="protein sequence ID" value="OGE50108.1"/>
    <property type="molecule type" value="Genomic_DNA"/>
</dbReference>
<gene>
    <name evidence="4" type="ORF">PENARI_c018G09565</name>
</gene>
<dbReference type="InterPro" id="IPR019337">
    <property type="entry name" value="Telomere_length_regulation_dom"/>
</dbReference>
<dbReference type="Gene3D" id="1.25.40.720">
    <property type="entry name" value="Telomere length regulation protein 2, C-terminal domain"/>
    <property type="match status" value="2"/>
</dbReference>
<dbReference type="GO" id="GO:0051083">
    <property type="term" value="P:'de novo' cotranslational protein folding"/>
    <property type="evidence" value="ECO:0007669"/>
    <property type="project" value="TreeGrafter"/>
</dbReference>
<dbReference type="GO" id="GO:0042162">
    <property type="term" value="F:telomeric DNA binding"/>
    <property type="evidence" value="ECO:0007669"/>
    <property type="project" value="TreeGrafter"/>
</dbReference>
<feature type="region of interest" description="Disordered" evidence="2">
    <location>
        <begin position="573"/>
        <end position="648"/>
    </location>
</feature>
<dbReference type="RefSeq" id="XP_022485557.1">
    <property type="nucleotide sequence ID" value="XM_022634635.1"/>
</dbReference>
<dbReference type="PANTHER" id="PTHR15830">
    <property type="entry name" value="TELOMERE LENGTH REGULATION PROTEIN TEL2 FAMILY MEMBER"/>
    <property type="match status" value="1"/>
</dbReference>
<dbReference type="GeneID" id="34579369"/>
<comment type="similarity">
    <text evidence="1">Belongs to the TEL2 family.</text>
</comment>
<evidence type="ECO:0000256" key="2">
    <source>
        <dbReference type="SAM" id="MobiDB-lite"/>
    </source>
</evidence>
<dbReference type="PANTHER" id="PTHR15830:SF10">
    <property type="entry name" value="TELOMERE LENGTH REGULATION PROTEIN TEL2 HOMOLOG"/>
    <property type="match status" value="1"/>
</dbReference>
<organism evidence="4 5">
    <name type="scientific">Penicillium arizonense</name>
    <dbReference type="NCBI Taxonomy" id="1835702"/>
    <lineage>
        <taxon>Eukaryota</taxon>
        <taxon>Fungi</taxon>
        <taxon>Dikarya</taxon>
        <taxon>Ascomycota</taxon>
        <taxon>Pezizomycotina</taxon>
        <taxon>Eurotiomycetes</taxon>
        <taxon>Eurotiomycetidae</taxon>
        <taxon>Eurotiales</taxon>
        <taxon>Aspergillaceae</taxon>
        <taxon>Penicillium</taxon>
    </lineage>
</organism>
<accession>A0A1F5LA46</accession>
<dbReference type="FunFam" id="1.25.40.720:FF:000004">
    <property type="entry name" value="WGS project CABT00000000 data, contig 2.6"/>
    <property type="match status" value="1"/>
</dbReference>